<dbReference type="InterPro" id="IPR008979">
    <property type="entry name" value="Galactose-bd-like_sf"/>
</dbReference>
<evidence type="ECO:0000256" key="4">
    <source>
        <dbReference type="ARBA" id="ARBA00023295"/>
    </source>
</evidence>
<evidence type="ECO:0000256" key="2">
    <source>
        <dbReference type="ARBA" id="ARBA00012754"/>
    </source>
</evidence>
<dbReference type="Gene3D" id="2.60.120.260">
    <property type="entry name" value="Galactose-binding domain-like"/>
    <property type="match status" value="1"/>
</dbReference>
<sequence length="932" mass="104096">MQLITTKITDGHAELTSTQILDTSFPTNIHLDLSRAGTIPDPHLGFNERTVQWVHDKIWRYSAPLLVAAPPRSRVCLVFEGLDTFATVFLDGVKILESDNMFLSHRVDVTDIIHDKRSIRRPTDPMVLTIDFESALKKGDEIMAKNGGERPTWNGHLSRVFVRKAQYHYGWDWGPSLITCGPWKPIFLQIYTGRIASVKAIQTLSPDLKQATISLEATIETHLTSAEQGVYFLSALILSPSGKETRISLSPQGTGSDPGTYRSTTELSNPELWHPRLHGAQNLYTITFILTTSSVSSSSESHIPHTTTTAPSPVLDTVTKRLGIRRVRLVQDALPSLPTDELSGGTSFYFEVNNIPIFCGGSNWIPADSFLPRVTREKLYTLLATLLGSRGNQSMVRVWGGGVYESEDFYDICDNAGILVWQDVCLACGDYPAHLDSFVASISEEVTQNLARLRWHPSLVIVAGNNEDYQVADEELGYEQDQPESEWRASKFPGRWLYEKVFPEIVRDVCNGGYGEGIGDSGEIGGGSAGVVYWPGSPWGGEDSTDRTVGDIHQWNIWGGVQAPYQRYPDLGGRFVSEFGMISYPCVQTIKEGYLDPTVSFEESVERGDWNPESEIAEHHMKAHSFEKRCIAYLTENFRVNDGSMEERVYLSQLLQSEAMGYAYRGWRKRWGSYECGGVLVWQLNDVWPVTSWAIIDFYLRPKPAFYIISRALAPITLILTRSTNNPKPNSKVEALVRSKTTKGAGKLILHSTPHIYPPKTSTIQVCVSSTSPTKSGLLKAEIRFVCINTGRSQLVWQGEADVYGNGLVTLLDNTPVLEDDPTVVQALLWDSSTGVLVARETDWPQPFKYYTFPDRGLEVVVVWTDETKEDAGIRVSAKKPVKGLVFEEMDGVTWGDNCIDVVPGDEQVITVKGLKGREVKWRYYGMETCRN</sequence>
<evidence type="ECO:0000313" key="9">
    <source>
        <dbReference type="Proteomes" id="UP001447188"/>
    </source>
</evidence>
<protein>
    <recommendedName>
        <fullName evidence="2">beta-mannosidase</fullName>
        <ecNumber evidence="2">3.2.1.25</ecNumber>
    </recommendedName>
</protein>
<reference evidence="8 9" key="1">
    <citation type="submission" date="2024-02" db="EMBL/GenBank/DDBJ databases">
        <title>Discinaceae phylogenomics.</title>
        <authorList>
            <person name="Dirks A.C."/>
            <person name="James T.Y."/>
        </authorList>
    </citation>
    <scope>NUCLEOTIDE SEQUENCE [LARGE SCALE GENOMIC DNA]</scope>
    <source>
        <strain evidence="8 9">ACD0624</strain>
    </source>
</reference>
<feature type="region of interest" description="Disordered" evidence="5">
    <location>
        <begin position="246"/>
        <end position="266"/>
    </location>
</feature>
<keyword evidence="9" id="KW-1185">Reference proteome</keyword>
<evidence type="ECO:0000256" key="5">
    <source>
        <dbReference type="SAM" id="MobiDB-lite"/>
    </source>
</evidence>
<evidence type="ECO:0000259" key="7">
    <source>
        <dbReference type="Pfam" id="PF22666"/>
    </source>
</evidence>
<dbReference type="SUPFAM" id="SSF49303">
    <property type="entry name" value="beta-Galactosidase/glucuronidase domain"/>
    <property type="match status" value="2"/>
</dbReference>
<feature type="domain" description="Glycoside hydrolase family 2 immunoglobulin-like beta-sandwich" evidence="6">
    <location>
        <begin position="194"/>
        <end position="291"/>
    </location>
</feature>
<evidence type="ECO:0000256" key="3">
    <source>
        <dbReference type="ARBA" id="ARBA00022801"/>
    </source>
</evidence>
<evidence type="ECO:0000256" key="1">
    <source>
        <dbReference type="ARBA" id="ARBA00000829"/>
    </source>
</evidence>
<dbReference type="InterPro" id="IPR013783">
    <property type="entry name" value="Ig-like_fold"/>
</dbReference>
<comment type="caution">
    <text evidence="8">The sequence shown here is derived from an EMBL/GenBank/DDBJ whole genome shotgun (WGS) entry which is preliminary data.</text>
</comment>
<dbReference type="Gene3D" id="2.60.40.10">
    <property type="entry name" value="Immunoglobulins"/>
    <property type="match status" value="1"/>
</dbReference>
<dbReference type="Proteomes" id="UP001447188">
    <property type="component" value="Unassembled WGS sequence"/>
</dbReference>
<keyword evidence="4" id="KW-0326">Glycosidase</keyword>
<dbReference type="Pfam" id="PF00703">
    <property type="entry name" value="Glyco_hydro_2"/>
    <property type="match status" value="1"/>
</dbReference>
<dbReference type="InterPro" id="IPR006102">
    <property type="entry name" value="Ig-like_GH2"/>
</dbReference>
<comment type="catalytic activity">
    <reaction evidence="1">
        <text>Hydrolysis of terminal, non-reducing beta-D-mannose residues in beta-D-mannosides.</text>
        <dbReference type="EC" id="3.2.1.25"/>
    </reaction>
</comment>
<dbReference type="Gene3D" id="3.20.20.80">
    <property type="entry name" value="Glycosidases"/>
    <property type="match status" value="1"/>
</dbReference>
<organism evidence="8 9">
    <name type="scientific">Discina gigas</name>
    <dbReference type="NCBI Taxonomy" id="1032678"/>
    <lineage>
        <taxon>Eukaryota</taxon>
        <taxon>Fungi</taxon>
        <taxon>Dikarya</taxon>
        <taxon>Ascomycota</taxon>
        <taxon>Pezizomycotina</taxon>
        <taxon>Pezizomycetes</taxon>
        <taxon>Pezizales</taxon>
        <taxon>Discinaceae</taxon>
        <taxon>Discina</taxon>
    </lineage>
</organism>
<dbReference type="InterPro" id="IPR050887">
    <property type="entry name" value="Beta-mannosidase_GH2"/>
</dbReference>
<dbReference type="InterPro" id="IPR017853">
    <property type="entry name" value="GH"/>
</dbReference>
<dbReference type="SUPFAM" id="SSF49785">
    <property type="entry name" value="Galactose-binding domain-like"/>
    <property type="match status" value="1"/>
</dbReference>
<dbReference type="PANTHER" id="PTHR43730:SF1">
    <property type="entry name" value="BETA-MANNOSIDASE"/>
    <property type="match status" value="1"/>
</dbReference>
<feature type="compositionally biased region" description="Polar residues" evidence="5">
    <location>
        <begin position="247"/>
        <end position="266"/>
    </location>
</feature>
<evidence type="ECO:0000313" key="8">
    <source>
        <dbReference type="EMBL" id="KAL0633087.1"/>
    </source>
</evidence>
<accession>A0ABR3GBK9</accession>
<dbReference type="Pfam" id="PF22666">
    <property type="entry name" value="Glyco_hydro_2_N2"/>
    <property type="match status" value="1"/>
</dbReference>
<dbReference type="SUPFAM" id="SSF51445">
    <property type="entry name" value="(Trans)glycosidases"/>
    <property type="match status" value="1"/>
</dbReference>
<dbReference type="InterPro" id="IPR054593">
    <property type="entry name" value="Beta-mannosidase-like_N2"/>
</dbReference>
<gene>
    <name evidence="8" type="ORF">Q9L58_008043</name>
</gene>
<name>A0ABR3GBK9_9PEZI</name>
<dbReference type="PANTHER" id="PTHR43730">
    <property type="entry name" value="BETA-MANNOSIDASE"/>
    <property type="match status" value="1"/>
</dbReference>
<keyword evidence="3" id="KW-0378">Hydrolase</keyword>
<evidence type="ECO:0000259" key="6">
    <source>
        <dbReference type="Pfam" id="PF00703"/>
    </source>
</evidence>
<proteinExistence type="predicted"/>
<feature type="domain" description="Beta-mannosidase-like galactose-binding" evidence="7">
    <location>
        <begin position="17"/>
        <end position="184"/>
    </location>
</feature>
<dbReference type="InterPro" id="IPR036156">
    <property type="entry name" value="Beta-gal/glucu_dom_sf"/>
</dbReference>
<dbReference type="EC" id="3.2.1.25" evidence="2"/>
<dbReference type="EMBL" id="JBBBZM010000138">
    <property type="protein sequence ID" value="KAL0633087.1"/>
    <property type="molecule type" value="Genomic_DNA"/>
</dbReference>